<feature type="chain" id="PRO_5020855083" description="DUF4919 domain-containing protein" evidence="1">
    <location>
        <begin position="24"/>
        <end position="222"/>
    </location>
</feature>
<sequence>MKMRAAVYSVPLLALSCALTTVAATPARAADDHTREVAARAPALAGAAQAACAAVTRPDAPTPLEIESAIRDARAAVGAAVTSDETVPAAAPILAALASRIGELDRVPSVQLQMLRNALANRAGDRERLIEGRAFAHALLQHIESSGDGATPRTAWHPCLVSNEYAFVQQVLRAQKVTQQALVHENGRHYDKLTLTMADRSTREVFFDITDLFRRNTEALTR</sequence>
<evidence type="ECO:0000313" key="2">
    <source>
        <dbReference type="EMBL" id="TDK33543.1"/>
    </source>
</evidence>
<proteinExistence type="predicted"/>
<dbReference type="InterPro" id="IPR032578">
    <property type="entry name" value="DUF4919"/>
</dbReference>
<reference evidence="2 3" key="1">
    <citation type="submission" date="2019-03" db="EMBL/GenBank/DDBJ databases">
        <title>Luteimonas zhaokaii sp.nov., isolated from the rectal contents of Plateau pika in Yushu, Qinghai Province, China.</title>
        <authorList>
            <person name="Zhang G."/>
        </authorList>
    </citation>
    <scope>NUCLEOTIDE SEQUENCE [LARGE SCALE GENOMIC DNA]</scope>
    <source>
        <strain evidence="2 3">THG-MD21</strain>
    </source>
</reference>
<evidence type="ECO:0008006" key="4">
    <source>
        <dbReference type="Google" id="ProtNLM"/>
    </source>
</evidence>
<evidence type="ECO:0000313" key="3">
    <source>
        <dbReference type="Proteomes" id="UP000295543"/>
    </source>
</evidence>
<organism evidence="2 3">
    <name type="scientific">Luteimonas terrae</name>
    <dbReference type="NCBI Taxonomy" id="1530191"/>
    <lineage>
        <taxon>Bacteria</taxon>
        <taxon>Pseudomonadati</taxon>
        <taxon>Pseudomonadota</taxon>
        <taxon>Gammaproteobacteria</taxon>
        <taxon>Lysobacterales</taxon>
        <taxon>Lysobacteraceae</taxon>
        <taxon>Luteimonas</taxon>
    </lineage>
</organism>
<dbReference type="Proteomes" id="UP000295543">
    <property type="component" value="Unassembled WGS sequence"/>
</dbReference>
<accession>A0A4R5UE36</accession>
<dbReference type="PROSITE" id="PS51257">
    <property type="entry name" value="PROKAR_LIPOPROTEIN"/>
    <property type="match status" value="1"/>
</dbReference>
<dbReference type="AlphaFoldDB" id="A0A4R5UE36"/>
<feature type="signal peptide" evidence="1">
    <location>
        <begin position="1"/>
        <end position="23"/>
    </location>
</feature>
<name>A0A4R5UE36_9GAMM</name>
<dbReference type="EMBL" id="SMTG01000002">
    <property type="protein sequence ID" value="TDK33543.1"/>
    <property type="molecule type" value="Genomic_DNA"/>
</dbReference>
<comment type="caution">
    <text evidence="2">The sequence shown here is derived from an EMBL/GenBank/DDBJ whole genome shotgun (WGS) entry which is preliminary data.</text>
</comment>
<keyword evidence="1" id="KW-0732">Signal</keyword>
<protein>
    <recommendedName>
        <fullName evidence="4">DUF4919 domain-containing protein</fullName>
    </recommendedName>
</protein>
<keyword evidence="3" id="KW-1185">Reference proteome</keyword>
<gene>
    <name evidence="2" type="ORF">E2F49_05915</name>
</gene>
<dbReference type="Pfam" id="PF16266">
    <property type="entry name" value="DUF4919"/>
    <property type="match status" value="1"/>
</dbReference>
<dbReference type="RefSeq" id="WP_133392978.1">
    <property type="nucleotide sequence ID" value="NZ_SMTG01000002.1"/>
</dbReference>
<dbReference type="OrthoDB" id="6058260at2"/>
<evidence type="ECO:0000256" key="1">
    <source>
        <dbReference type="SAM" id="SignalP"/>
    </source>
</evidence>